<keyword evidence="2" id="KW-1185">Reference proteome</keyword>
<accession>A0ABN4CNQ6</accession>
<organism evidence="1 2">
    <name type="scientific">Yersinia similis</name>
    <dbReference type="NCBI Taxonomy" id="367190"/>
    <lineage>
        <taxon>Bacteria</taxon>
        <taxon>Pseudomonadati</taxon>
        <taxon>Pseudomonadota</taxon>
        <taxon>Gammaproteobacteria</taxon>
        <taxon>Enterobacterales</taxon>
        <taxon>Yersiniaceae</taxon>
        <taxon>Yersinia</taxon>
    </lineage>
</organism>
<evidence type="ECO:0000313" key="1">
    <source>
        <dbReference type="EMBL" id="AHK20459.1"/>
    </source>
</evidence>
<proteinExistence type="predicted"/>
<protein>
    <submittedName>
        <fullName evidence="1">Transposase</fullName>
    </submittedName>
</protein>
<dbReference type="Proteomes" id="UP000019439">
    <property type="component" value="Chromosome"/>
</dbReference>
<gene>
    <name evidence="1" type="ORF">BF17_14960</name>
</gene>
<dbReference type="EMBL" id="CP007230">
    <property type="protein sequence ID" value="AHK20459.1"/>
    <property type="molecule type" value="Genomic_DNA"/>
</dbReference>
<sequence>MQNVTLIGIDLGEHSFHVHCQDQSSKALLRKKFRRTKLIPVFYEDEVDIDLNLNLNPKIGADWCMKGQQKRYLIYQYVGKTEANLSAS</sequence>
<reference evidence="1 2" key="1">
    <citation type="journal article" date="2014" name="Genome Announc.">
        <title>Genome Sequence of Yersinia similis Y228T, a Member of the Yersinia pseudotuberculosis Complex.</title>
        <authorList>
            <person name="Sprague L.D."/>
            <person name="Neubauer H."/>
        </authorList>
    </citation>
    <scope>NUCLEOTIDE SEQUENCE [LARGE SCALE GENOMIC DNA]</scope>
    <source>
        <strain evidence="1 2">228</strain>
    </source>
</reference>
<name>A0ABN4CNQ6_9GAMM</name>
<evidence type="ECO:0000313" key="2">
    <source>
        <dbReference type="Proteomes" id="UP000019439"/>
    </source>
</evidence>